<dbReference type="GO" id="GO:0000270">
    <property type="term" value="P:peptidoglycan metabolic process"/>
    <property type="evidence" value="ECO:0007669"/>
    <property type="project" value="UniProtKB-UniRule"/>
</dbReference>
<reference evidence="7 8" key="1">
    <citation type="submission" date="2019-09" db="EMBL/GenBank/DDBJ databases">
        <title>Ecophysiology of the spiral-shaped methanotroph Methylospira mobilis as revealed by the complete genome sequence.</title>
        <authorList>
            <person name="Oshkin I.Y."/>
            <person name="Dedysh S.N."/>
            <person name="Miroshnikov K."/>
            <person name="Danilova O.V."/>
            <person name="Hakobyan A."/>
            <person name="Liesack W."/>
        </authorList>
    </citation>
    <scope>NUCLEOTIDE SEQUENCE [LARGE SCALE GENOMIC DNA]</scope>
    <source>
        <strain evidence="7 8">Shm1</strain>
    </source>
</reference>
<keyword evidence="2 3" id="KW-0961">Cell wall biogenesis/degradation</keyword>
<dbReference type="PROSITE" id="PS51257">
    <property type="entry name" value="PROKAR_LIPOPROTEIN"/>
    <property type="match status" value="1"/>
</dbReference>
<evidence type="ECO:0000256" key="4">
    <source>
        <dbReference type="RuleBase" id="RU003495"/>
    </source>
</evidence>
<accession>A0A5Q0BIR9</accession>
<keyword evidence="3" id="KW-0449">Lipoprotein</keyword>
<dbReference type="InterPro" id="IPR012997">
    <property type="entry name" value="RplA"/>
</dbReference>
<dbReference type="EMBL" id="CP044205">
    <property type="protein sequence ID" value="QFY43713.1"/>
    <property type="molecule type" value="Genomic_DNA"/>
</dbReference>
<dbReference type="PANTHER" id="PTHR34183">
    <property type="entry name" value="ENDOLYTIC PEPTIDOGLYCAN TRANSGLYCOSYLASE RLPA"/>
    <property type="match status" value="1"/>
</dbReference>
<keyword evidence="3" id="KW-0564">Palmitate</keyword>
<dbReference type="GO" id="GO:0005886">
    <property type="term" value="C:plasma membrane"/>
    <property type="evidence" value="ECO:0007669"/>
    <property type="project" value="UniProtKB-SubCell"/>
</dbReference>
<dbReference type="RefSeq" id="WP_153249692.1">
    <property type="nucleotide sequence ID" value="NZ_CP044205.1"/>
</dbReference>
<keyword evidence="8" id="KW-1185">Reference proteome</keyword>
<gene>
    <name evidence="3" type="primary">rlpA</name>
    <name evidence="7" type="ORF">F6R98_14660</name>
</gene>
<evidence type="ECO:0000256" key="1">
    <source>
        <dbReference type="ARBA" id="ARBA00023239"/>
    </source>
</evidence>
<dbReference type="KEGG" id="mmob:F6R98_14660"/>
<evidence type="ECO:0000259" key="6">
    <source>
        <dbReference type="Pfam" id="PF03330"/>
    </source>
</evidence>
<feature type="domain" description="RlpA-like protein double-psi beta-barrel" evidence="6">
    <location>
        <begin position="43"/>
        <end position="131"/>
    </location>
</feature>
<keyword evidence="3" id="KW-0472">Membrane</keyword>
<evidence type="ECO:0000313" key="8">
    <source>
        <dbReference type="Proteomes" id="UP000325755"/>
    </source>
</evidence>
<dbReference type="GO" id="GO:0071555">
    <property type="term" value="P:cell wall organization"/>
    <property type="evidence" value="ECO:0007669"/>
    <property type="project" value="UniProtKB-KW"/>
</dbReference>
<dbReference type="NCBIfam" id="TIGR00413">
    <property type="entry name" value="rlpA"/>
    <property type="match status" value="1"/>
</dbReference>
<dbReference type="InterPro" id="IPR036908">
    <property type="entry name" value="RlpA-like_sf"/>
</dbReference>
<dbReference type="OrthoDB" id="9779128at2"/>
<dbReference type="CDD" id="cd22268">
    <property type="entry name" value="DPBB_RlpA-like"/>
    <property type="match status" value="1"/>
</dbReference>
<evidence type="ECO:0000313" key="7">
    <source>
        <dbReference type="EMBL" id="QFY43713.1"/>
    </source>
</evidence>
<comment type="subcellular location">
    <subcellularLocation>
        <location evidence="3">Cell membrane</location>
        <topology evidence="3">Lipid-anchor</topology>
    </subcellularLocation>
</comment>
<keyword evidence="1 3" id="KW-0456">Lyase</keyword>
<dbReference type="InterPro" id="IPR034718">
    <property type="entry name" value="RlpA"/>
</dbReference>
<comment type="similarity">
    <text evidence="3 4">Belongs to the RlpA family.</text>
</comment>
<proteinExistence type="inferred from homology"/>
<dbReference type="EC" id="4.2.2.-" evidence="3"/>
<dbReference type="Proteomes" id="UP000325755">
    <property type="component" value="Chromosome"/>
</dbReference>
<dbReference type="HAMAP" id="MF_02071">
    <property type="entry name" value="RlpA"/>
    <property type="match status" value="1"/>
</dbReference>
<comment type="function">
    <text evidence="3">Lytic transglycosylase with a strong preference for naked glycan strands that lack stem peptides.</text>
</comment>
<dbReference type="InterPro" id="IPR009009">
    <property type="entry name" value="RlpA-like_DPBB"/>
</dbReference>
<dbReference type="InParanoid" id="A0A5Q0BIR9"/>
<keyword evidence="3" id="KW-1003">Cell membrane</keyword>
<dbReference type="SUPFAM" id="SSF50685">
    <property type="entry name" value="Barwin-like endoglucanases"/>
    <property type="match status" value="1"/>
</dbReference>
<evidence type="ECO:0000256" key="5">
    <source>
        <dbReference type="SAM" id="SignalP"/>
    </source>
</evidence>
<dbReference type="Pfam" id="PF03330">
    <property type="entry name" value="DPBB_1"/>
    <property type="match status" value="1"/>
</dbReference>
<dbReference type="PANTHER" id="PTHR34183:SF8">
    <property type="entry name" value="ENDOLYTIC PEPTIDOGLYCAN TRANSGLYCOSYLASE RLPA-RELATED"/>
    <property type="match status" value="1"/>
</dbReference>
<dbReference type="Gene3D" id="2.40.40.10">
    <property type="entry name" value="RlpA-like domain"/>
    <property type="match status" value="1"/>
</dbReference>
<name>A0A5Q0BIR9_9GAMM</name>
<feature type="chain" id="PRO_5029055177" description="Endolytic peptidoglycan transglycosylase RlpA" evidence="5">
    <location>
        <begin position="26"/>
        <end position="141"/>
    </location>
</feature>
<evidence type="ECO:0000256" key="2">
    <source>
        <dbReference type="ARBA" id="ARBA00023316"/>
    </source>
</evidence>
<organism evidence="7 8">
    <name type="scientific">Candidatus Methylospira mobilis</name>
    <dbReference type="NCBI Taxonomy" id="1808979"/>
    <lineage>
        <taxon>Bacteria</taxon>
        <taxon>Pseudomonadati</taxon>
        <taxon>Pseudomonadota</taxon>
        <taxon>Gammaproteobacteria</taxon>
        <taxon>Methylococcales</taxon>
        <taxon>Methylococcaceae</taxon>
        <taxon>Candidatus Methylospira</taxon>
    </lineage>
</organism>
<feature type="signal peptide" evidence="5">
    <location>
        <begin position="1"/>
        <end position="25"/>
    </location>
</feature>
<dbReference type="GO" id="GO:0008932">
    <property type="term" value="F:lytic endotransglycosylase activity"/>
    <property type="evidence" value="ECO:0007669"/>
    <property type="project" value="UniProtKB-UniRule"/>
</dbReference>
<sequence>MLRYKWASKFLFALGLFLSCLGVHGEELSIVERNTVEKRKHKQMGVASFYHERFHGRRTANGERYNKDALTACHAHLPFGTLIRITNLRNFKSTEVRINDHNRLGGGRILDISTRAARELDMMRSGVARVELEVLAWGNAD</sequence>
<keyword evidence="5" id="KW-0732">Signal</keyword>
<dbReference type="AlphaFoldDB" id="A0A5Q0BIR9"/>
<evidence type="ECO:0000256" key="3">
    <source>
        <dbReference type="HAMAP-Rule" id="MF_02071"/>
    </source>
</evidence>
<protein>
    <recommendedName>
        <fullName evidence="3">Endolytic peptidoglycan transglycosylase RlpA</fullName>
        <ecNumber evidence="3">4.2.2.-</ecNumber>
    </recommendedName>
</protein>